<dbReference type="GO" id="GO:0006203">
    <property type="term" value="P:dGTP catabolic process"/>
    <property type="evidence" value="ECO:0007669"/>
    <property type="project" value="TreeGrafter"/>
</dbReference>
<gene>
    <name evidence="2" type="ORF">COT99_03680</name>
</gene>
<dbReference type="InterPro" id="IPR050135">
    <property type="entry name" value="dGTPase-like"/>
</dbReference>
<organism evidence="2 3">
    <name type="scientific">Candidatus Falkowbacteria bacterium CG10_big_fil_rev_8_21_14_0_10_43_10</name>
    <dbReference type="NCBI Taxonomy" id="1974567"/>
    <lineage>
        <taxon>Bacteria</taxon>
        <taxon>Candidatus Falkowiibacteriota</taxon>
    </lineage>
</organism>
<evidence type="ECO:0000259" key="1">
    <source>
        <dbReference type="SMART" id="SM00471"/>
    </source>
</evidence>
<dbReference type="SMART" id="SM00471">
    <property type="entry name" value="HDc"/>
    <property type="match status" value="1"/>
</dbReference>
<sequence length="327" mass="38316">MKYQDRVYGEIKIDEPVLLEIISAPEFQRLKDVDQGGYYEVHYPGTKHTRFEHSLGVFELLRRYRASPEEQIAGLIHDISHSAFSHTMDYIVADGSGKTQCHQDRIFSDYVKNSSIAGILGKYNFDVDKIVDDSNFPLKENELPDICADRIDYSLRGLLAFKMEDRETINYFLDHLKAAQGKWFFDDIASAKKYAVAFKKLNDIHYSSEITAYMFRTTADYLKHAFSRGYINEDDFYTTDTEVLNKTREHHSGDPVLEKLWQRMENKIRWEVNKEDYDARVFCKSRAVDPFCQYQGSLKRVSEVIPGWKEIVTDNLKPKEHFIKFYD</sequence>
<dbReference type="SUPFAM" id="SSF109604">
    <property type="entry name" value="HD-domain/PDEase-like"/>
    <property type="match status" value="1"/>
</dbReference>
<dbReference type="AlphaFoldDB" id="A0A2H0V1J7"/>
<protein>
    <recommendedName>
        <fullName evidence="1">HD/PDEase domain-containing protein</fullName>
    </recommendedName>
</protein>
<accession>A0A2H0V1J7</accession>
<dbReference type="CDD" id="cd00077">
    <property type="entry name" value="HDc"/>
    <property type="match status" value="1"/>
</dbReference>
<dbReference type="PANTHER" id="PTHR11373">
    <property type="entry name" value="DEOXYNUCLEOSIDE TRIPHOSPHATE TRIPHOSPHOHYDROLASE"/>
    <property type="match status" value="1"/>
</dbReference>
<dbReference type="EMBL" id="PFAR01000044">
    <property type="protein sequence ID" value="PIR92918.1"/>
    <property type="molecule type" value="Genomic_DNA"/>
</dbReference>
<dbReference type="Proteomes" id="UP000228626">
    <property type="component" value="Unassembled WGS sequence"/>
</dbReference>
<dbReference type="InterPro" id="IPR006674">
    <property type="entry name" value="HD_domain"/>
</dbReference>
<dbReference type="Pfam" id="PF01966">
    <property type="entry name" value="HD"/>
    <property type="match status" value="1"/>
</dbReference>
<dbReference type="InterPro" id="IPR003607">
    <property type="entry name" value="HD/PDEase_dom"/>
</dbReference>
<dbReference type="PANTHER" id="PTHR11373:SF41">
    <property type="entry name" value="METAL-DEPENDENT PHOSPHOHYDROLASE"/>
    <property type="match status" value="1"/>
</dbReference>
<comment type="caution">
    <text evidence="2">The sequence shown here is derived from an EMBL/GenBank/DDBJ whole genome shotgun (WGS) entry which is preliminary data.</text>
</comment>
<evidence type="ECO:0000313" key="3">
    <source>
        <dbReference type="Proteomes" id="UP000228626"/>
    </source>
</evidence>
<name>A0A2H0V1J7_9BACT</name>
<proteinExistence type="predicted"/>
<dbReference type="Gene3D" id="1.10.3210.10">
    <property type="entry name" value="Hypothetical protein af1432"/>
    <property type="match status" value="1"/>
</dbReference>
<reference evidence="3" key="1">
    <citation type="submission" date="2017-09" db="EMBL/GenBank/DDBJ databases">
        <title>Depth-based differentiation of microbial function through sediment-hosted aquifers and enrichment of novel symbionts in the deep terrestrial subsurface.</title>
        <authorList>
            <person name="Probst A.J."/>
            <person name="Ladd B."/>
            <person name="Jarett J.K."/>
            <person name="Geller-Mcgrath D.E."/>
            <person name="Sieber C.M.K."/>
            <person name="Emerson J.B."/>
            <person name="Anantharaman K."/>
            <person name="Thomas B.C."/>
            <person name="Malmstrom R."/>
            <person name="Stieglmeier M."/>
            <person name="Klingl A."/>
            <person name="Woyke T."/>
            <person name="Ryan C.M."/>
            <person name="Banfield J.F."/>
        </authorList>
    </citation>
    <scope>NUCLEOTIDE SEQUENCE [LARGE SCALE GENOMIC DNA]</scope>
</reference>
<feature type="domain" description="HD/PDEase" evidence="1">
    <location>
        <begin position="46"/>
        <end position="163"/>
    </location>
</feature>
<dbReference type="GO" id="GO:0008832">
    <property type="term" value="F:dGTPase activity"/>
    <property type="evidence" value="ECO:0007669"/>
    <property type="project" value="TreeGrafter"/>
</dbReference>
<evidence type="ECO:0000313" key="2">
    <source>
        <dbReference type="EMBL" id="PIR92918.1"/>
    </source>
</evidence>